<organism evidence="2 3">
    <name type="scientific">Candidatus Yanofskybacteria bacterium RIFCSPLOWO2_02_FULL_43_10b</name>
    <dbReference type="NCBI Taxonomy" id="1802704"/>
    <lineage>
        <taxon>Bacteria</taxon>
        <taxon>Candidatus Yanofskyibacteriota</taxon>
    </lineage>
</organism>
<evidence type="ECO:0000313" key="3">
    <source>
        <dbReference type="Proteomes" id="UP000177676"/>
    </source>
</evidence>
<proteinExistence type="predicted"/>
<evidence type="ECO:0000256" key="1">
    <source>
        <dbReference type="SAM" id="MobiDB-lite"/>
    </source>
</evidence>
<comment type="caution">
    <text evidence="2">The sequence shown here is derived from an EMBL/GenBank/DDBJ whole genome shotgun (WGS) entry which is preliminary data.</text>
</comment>
<name>A0A1F8H3A3_9BACT</name>
<evidence type="ECO:0000313" key="2">
    <source>
        <dbReference type="EMBL" id="OGN31770.1"/>
    </source>
</evidence>
<dbReference type="AlphaFoldDB" id="A0A1F8H3A3"/>
<dbReference type="Proteomes" id="UP000177676">
    <property type="component" value="Unassembled WGS sequence"/>
</dbReference>
<feature type="compositionally biased region" description="Basic and acidic residues" evidence="1">
    <location>
        <begin position="97"/>
        <end position="117"/>
    </location>
</feature>
<sequence>MEQEFVTIAEAVKLTGESDVTLMRLLKEALEVSGVSLEQITRKEQREKGMMYLLNKEFLLKALAGEPIEIKTSKEVDPQEEVEFRVKAASKGPLRQSDSEARGEPRPAGREVVEERSTASTETSGEVLKVKDEMIDILQGVIETKDGQIGDLSKKIDQLIERDRETNFLLKGLQDRIFLLERGAEEVPEEKKKPKKDR</sequence>
<reference evidence="2 3" key="1">
    <citation type="journal article" date="2016" name="Nat. Commun.">
        <title>Thousands of microbial genomes shed light on interconnected biogeochemical processes in an aquifer system.</title>
        <authorList>
            <person name="Anantharaman K."/>
            <person name="Brown C.T."/>
            <person name="Hug L.A."/>
            <person name="Sharon I."/>
            <person name="Castelle C.J."/>
            <person name="Probst A.J."/>
            <person name="Thomas B.C."/>
            <person name="Singh A."/>
            <person name="Wilkins M.J."/>
            <person name="Karaoz U."/>
            <person name="Brodie E.L."/>
            <person name="Williams K.H."/>
            <person name="Hubbard S.S."/>
            <person name="Banfield J.F."/>
        </authorList>
    </citation>
    <scope>NUCLEOTIDE SEQUENCE [LARGE SCALE GENOMIC DNA]</scope>
</reference>
<dbReference type="EMBL" id="MGKS01000028">
    <property type="protein sequence ID" value="OGN31770.1"/>
    <property type="molecule type" value="Genomic_DNA"/>
</dbReference>
<protein>
    <submittedName>
        <fullName evidence="2">Uncharacterized protein</fullName>
    </submittedName>
</protein>
<feature type="region of interest" description="Disordered" evidence="1">
    <location>
        <begin position="86"/>
        <end position="125"/>
    </location>
</feature>
<accession>A0A1F8H3A3</accession>
<gene>
    <name evidence="2" type="ORF">A3I92_00940</name>
</gene>